<dbReference type="GO" id="GO:0006744">
    <property type="term" value="P:ubiquinone biosynthetic process"/>
    <property type="evidence" value="ECO:0000318"/>
    <property type="project" value="GO_Central"/>
</dbReference>
<feature type="binding site" evidence="5">
    <location>
        <position position="53"/>
    </location>
    <ligand>
        <name>S-adenosyl-L-methionine</name>
        <dbReference type="ChEBI" id="CHEBI:59789"/>
    </ligand>
</feature>
<accession>A0A8R1YFF7</accession>
<protein>
    <recommendedName>
        <fullName evidence="5">Ubiquinone biosynthesis O-methyltransferase, mitochondrial</fullName>
    </recommendedName>
    <alternativeName>
        <fullName evidence="5">3-demethylubiquinol 3-O-methyltransferase</fullName>
        <ecNumber evidence="5">2.1.1.64</ecNumber>
    </alternativeName>
    <alternativeName>
        <fullName evidence="5">3-demethylubiquinone 3-O-methyltransferase</fullName>
        <ecNumber evidence="5">2.1.1.-</ecNumber>
    </alternativeName>
    <alternativeName>
        <fullName evidence="5">Polyprenyldihydroxybenzoate methyltransferase</fullName>
        <ecNumber evidence="5">2.1.1.114</ecNumber>
    </alternativeName>
</protein>
<evidence type="ECO:0000256" key="1">
    <source>
        <dbReference type="ARBA" id="ARBA00022603"/>
    </source>
</evidence>
<keyword evidence="4 5" id="KW-0949">S-adenosyl-L-methionine</keyword>
<keyword evidence="2 5" id="KW-0808">Transferase</keyword>
<comment type="catalytic activity">
    <reaction evidence="5">
        <text>a 3-demethylubiquinol + S-adenosyl-L-methionine = a ubiquinol + S-adenosyl-L-homocysteine + H(+)</text>
        <dbReference type="Rhea" id="RHEA:44380"/>
        <dbReference type="Rhea" id="RHEA-COMP:9566"/>
        <dbReference type="Rhea" id="RHEA-COMP:10914"/>
        <dbReference type="ChEBI" id="CHEBI:15378"/>
        <dbReference type="ChEBI" id="CHEBI:17976"/>
        <dbReference type="ChEBI" id="CHEBI:57856"/>
        <dbReference type="ChEBI" id="CHEBI:59789"/>
        <dbReference type="ChEBI" id="CHEBI:84422"/>
        <dbReference type="EC" id="2.1.1.64"/>
    </reaction>
</comment>
<evidence type="ECO:0000256" key="2">
    <source>
        <dbReference type="ARBA" id="ARBA00022679"/>
    </source>
</evidence>
<dbReference type="Gene3D" id="3.40.50.150">
    <property type="entry name" value="Vaccinia Virus protein VP39"/>
    <property type="match status" value="1"/>
</dbReference>
<dbReference type="HAMAP" id="MF_00472">
    <property type="entry name" value="UbiG"/>
    <property type="match status" value="1"/>
</dbReference>
<dbReference type="EnsemblMetazoa" id="PPA16734.1">
    <property type="protein sequence ID" value="PPA16734.1"/>
    <property type="gene ID" value="WBGene00106288"/>
</dbReference>
<reference evidence="6" key="2">
    <citation type="submission" date="2022-06" db="UniProtKB">
        <authorList>
            <consortium name="EnsemblMetazoa"/>
        </authorList>
    </citation>
    <scope>IDENTIFICATION</scope>
    <source>
        <strain evidence="6">PS312</strain>
    </source>
</reference>
<dbReference type="CDD" id="cd02440">
    <property type="entry name" value="AdoMet_MTases"/>
    <property type="match status" value="1"/>
</dbReference>
<evidence type="ECO:0000313" key="6">
    <source>
        <dbReference type="EnsemblMetazoa" id="PPA16734.1"/>
    </source>
</evidence>
<accession>A0A454Y446</accession>
<evidence type="ECO:0000256" key="5">
    <source>
        <dbReference type="HAMAP-Rule" id="MF_03190"/>
    </source>
</evidence>
<sequence length="265" mass="28740">MVARSVARLHSAATTAAASASASNELARFARLAHEWSDEKGAFRALHSMNELRVPWIVEETTKGVPLPAEAARAPQVLDVGCGGGILSMALARRGLRVRGVDACVESIDVAKKMAEQAVIPPAVRARLQFDVVEETALGEGKECGAYDAVVASEVVEHVPSVPAFVRSLVAAAKPGAPIFLTTINRTTLSRVAAIWLAEEVLRVVPSGMHDWRQFVKPEELTAELEANGCKVHQVLGMDYNPLLDRWKWTECTQINYAVLARRIL</sequence>
<keyword evidence="1 5" id="KW-0489">Methyltransferase</keyword>
<comment type="function">
    <text evidence="5">O-methyltransferase required for two non-consecutive steps during ubiquinone biosynthesis. Catalyzes the 2 O-methylation of 3,4-dihydroxy-5-(all-trans-polyprenyl)benzoic acid into 4-hydroxy-3-methoxy-5-(all-trans-polyprenyl)benzoic acid. Also catalyzes the last step of ubiquinone biosynthesis by mediating methylation of 3-demethylubiquinone into ubiquinone. Also able to mediate the methylation of 3-demethylubiquinol into ubiquinol.</text>
</comment>
<gene>
    <name evidence="6" type="primary">WBGene00106288</name>
</gene>
<evidence type="ECO:0000313" key="7">
    <source>
        <dbReference type="Proteomes" id="UP000005239"/>
    </source>
</evidence>
<dbReference type="GO" id="GO:0032259">
    <property type="term" value="P:methylation"/>
    <property type="evidence" value="ECO:0007669"/>
    <property type="project" value="UniProtKB-KW"/>
</dbReference>
<comment type="pathway">
    <text evidence="5">Cofactor biosynthesis; ubiquinone biosynthesis.</text>
</comment>
<dbReference type="EC" id="2.1.1.64" evidence="5"/>
<comment type="catalytic activity">
    <reaction evidence="5">
        <text>a 3-demethylubiquinone + S-adenosyl-L-methionine = a ubiquinone + S-adenosyl-L-homocysteine</text>
        <dbReference type="Rhea" id="RHEA:81215"/>
        <dbReference type="Rhea" id="RHEA-COMP:9565"/>
        <dbReference type="Rhea" id="RHEA-COMP:19654"/>
        <dbReference type="ChEBI" id="CHEBI:16389"/>
        <dbReference type="ChEBI" id="CHEBI:57856"/>
        <dbReference type="ChEBI" id="CHEBI:59789"/>
        <dbReference type="ChEBI" id="CHEBI:231825"/>
    </reaction>
</comment>
<evidence type="ECO:0000256" key="3">
    <source>
        <dbReference type="ARBA" id="ARBA00022688"/>
    </source>
</evidence>
<comment type="similarity">
    <text evidence="5">Belongs to the class I-like SAM-binding methyltransferase superfamily. UbiG/COQ3 family.</text>
</comment>
<keyword evidence="5" id="KW-0479">Metal-binding</keyword>
<dbReference type="GO" id="GO:0002119">
    <property type="term" value="P:nematode larval development"/>
    <property type="evidence" value="ECO:0007669"/>
    <property type="project" value="EnsemblMetazoa"/>
</dbReference>
<feature type="binding site" evidence="5">
    <location>
        <position position="153"/>
    </location>
    <ligand>
        <name>S-adenosyl-L-methionine</name>
        <dbReference type="ChEBI" id="CHEBI:59789"/>
    </ligand>
</feature>
<dbReference type="GO" id="GO:0031314">
    <property type="term" value="C:extrinsic component of mitochondrial inner membrane"/>
    <property type="evidence" value="ECO:0007669"/>
    <property type="project" value="UniProtKB-UniRule"/>
</dbReference>
<comment type="subcellular location">
    <subcellularLocation>
        <location evidence="5">Mitochondrion inner membrane</location>
        <topology evidence="5">Peripheral membrane protein</topology>
        <orientation evidence="5">Matrix side</orientation>
    </subcellularLocation>
</comment>
<comment type="catalytic activity">
    <reaction evidence="5">
        <text>a 3,4-dihydroxy-5-(all-trans-polyprenyl)benzoate + S-adenosyl-L-methionine = a 4-hydroxy-3-methoxy-5-(all-trans-polyprenyl)benzoate + S-adenosyl-L-homocysteine + H(+)</text>
        <dbReference type="Rhea" id="RHEA:44452"/>
        <dbReference type="Rhea" id="RHEA-COMP:10930"/>
        <dbReference type="Rhea" id="RHEA-COMP:10931"/>
        <dbReference type="ChEBI" id="CHEBI:15378"/>
        <dbReference type="ChEBI" id="CHEBI:57856"/>
        <dbReference type="ChEBI" id="CHEBI:59789"/>
        <dbReference type="ChEBI" id="CHEBI:64694"/>
        <dbReference type="ChEBI" id="CHEBI:84443"/>
        <dbReference type="EC" id="2.1.1.114"/>
    </reaction>
</comment>
<organism evidence="6 7">
    <name type="scientific">Pristionchus pacificus</name>
    <name type="common">Parasitic nematode worm</name>
    <dbReference type="NCBI Taxonomy" id="54126"/>
    <lineage>
        <taxon>Eukaryota</taxon>
        <taxon>Metazoa</taxon>
        <taxon>Ecdysozoa</taxon>
        <taxon>Nematoda</taxon>
        <taxon>Chromadorea</taxon>
        <taxon>Rhabditida</taxon>
        <taxon>Rhabditina</taxon>
        <taxon>Diplogasteromorpha</taxon>
        <taxon>Diplogasteroidea</taxon>
        <taxon>Neodiplogasteridae</taxon>
        <taxon>Pristionchus</taxon>
    </lineage>
</organism>
<reference evidence="7" key="1">
    <citation type="journal article" date="2008" name="Nat. Genet.">
        <title>The Pristionchus pacificus genome provides a unique perspective on nematode lifestyle and parasitism.</title>
        <authorList>
            <person name="Dieterich C."/>
            <person name="Clifton S.W."/>
            <person name="Schuster L.N."/>
            <person name="Chinwalla A."/>
            <person name="Delehaunty K."/>
            <person name="Dinkelacker I."/>
            <person name="Fulton L."/>
            <person name="Fulton R."/>
            <person name="Godfrey J."/>
            <person name="Minx P."/>
            <person name="Mitreva M."/>
            <person name="Roeseler W."/>
            <person name="Tian H."/>
            <person name="Witte H."/>
            <person name="Yang S.P."/>
            <person name="Wilson R.K."/>
            <person name="Sommer R.J."/>
        </authorList>
    </citation>
    <scope>NUCLEOTIDE SEQUENCE [LARGE SCALE GENOMIC DNA]</scope>
    <source>
        <strain evidence="7">PS312</strain>
    </source>
</reference>
<keyword evidence="5" id="KW-0472">Membrane</keyword>
<evidence type="ECO:0000256" key="4">
    <source>
        <dbReference type="ARBA" id="ARBA00022691"/>
    </source>
</evidence>
<dbReference type="NCBIfam" id="TIGR01983">
    <property type="entry name" value="UbiG"/>
    <property type="match status" value="1"/>
</dbReference>
<comment type="cofactor">
    <cofactor evidence="5">
        <name>Mg(2+)</name>
        <dbReference type="ChEBI" id="CHEBI:18420"/>
    </cofactor>
</comment>
<feature type="binding site" evidence="5">
    <location>
        <position position="81"/>
    </location>
    <ligand>
        <name>S-adenosyl-L-methionine</name>
        <dbReference type="ChEBI" id="CHEBI:59789"/>
    </ligand>
</feature>
<dbReference type="EC" id="2.1.1.114" evidence="5"/>
<dbReference type="PANTHER" id="PTHR43464:SF19">
    <property type="entry name" value="UBIQUINONE BIOSYNTHESIS O-METHYLTRANSFERASE, MITOCHONDRIAL"/>
    <property type="match status" value="1"/>
</dbReference>
<dbReference type="Proteomes" id="UP000005239">
    <property type="component" value="Unassembled WGS sequence"/>
</dbReference>
<dbReference type="InterPro" id="IPR010233">
    <property type="entry name" value="UbiG_MeTrfase"/>
</dbReference>
<dbReference type="EC" id="2.1.1.-" evidence="5"/>
<dbReference type="InterPro" id="IPR029063">
    <property type="entry name" value="SAM-dependent_MTases_sf"/>
</dbReference>
<dbReference type="GO" id="GO:0010420">
    <property type="term" value="F:polyprenyldihydroxybenzoate methyltransferase activity"/>
    <property type="evidence" value="ECO:0000318"/>
    <property type="project" value="GO_Central"/>
</dbReference>
<feature type="binding site" evidence="5">
    <location>
        <position position="102"/>
    </location>
    <ligand>
        <name>S-adenosyl-L-methionine</name>
        <dbReference type="ChEBI" id="CHEBI:59789"/>
    </ligand>
</feature>
<dbReference type="Pfam" id="PF13489">
    <property type="entry name" value="Methyltransf_23"/>
    <property type="match status" value="1"/>
</dbReference>
<dbReference type="SUPFAM" id="SSF53335">
    <property type="entry name" value="S-adenosyl-L-methionine-dependent methyltransferases"/>
    <property type="match status" value="1"/>
</dbReference>
<dbReference type="PANTHER" id="PTHR43464">
    <property type="entry name" value="METHYLTRANSFERASE"/>
    <property type="match status" value="1"/>
</dbReference>
<feature type="binding site" evidence="5">
    <location>
        <position position="158"/>
    </location>
    <ligand>
        <name>Mg(2+)</name>
        <dbReference type="ChEBI" id="CHEBI:18420"/>
    </ligand>
</feature>
<name>A0A454Y446_PRIPA</name>
<proteinExistence type="inferred from homology"/>
<dbReference type="GO" id="GO:0061542">
    <property type="term" value="F:3-demethylubiquinol 3-O-methyltransferase activity"/>
    <property type="evidence" value="ECO:0007669"/>
    <property type="project" value="UniProtKB-UniRule"/>
</dbReference>
<keyword evidence="5" id="KW-0999">Mitochondrion inner membrane</keyword>
<dbReference type="GO" id="GO:0005739">
    <property type="term" value="C:mitochondrion"/>
    <property type="evidence" value="ECO:0000318"/>
    <property type="project" value="GO_Central"/>
</dbReference>
<keyword evidence="5" id="KW-0496">Mitochondrion</keyword>
<keyword evidence="3 5" id="KW-0831">Ubiquinone biosynthesis</keyword>
<dbReference type="GO" id="GO:0046872">
    <property type="term" value="F:metal ion binding"/>
    <property type="evidence" value="ECO:0007669"/>
    <property type="project" value="UniProtKB-KW"/>
</dbReference>
<feature type="binding site" evidence="5">
    <location>
        <position position="157"/>
    </location>
    <ligand>
        <name>Mg(2+)</name>
        <dbReference type="ChEBI" id="CHEBI:18420"/>
    </ligand>
</feature>
<dbReference type="AlphaFoldDB" id="A0A454Y446"/>
<dbReference type="OrthoDB" id="3265906at2759"/>
<keyword evidence="7" id="KW-1185">Reference proteome</keyword>
<feature type="binding site" evidence="5">
    <location>
        <position position="154"/>
    </location>
    <ligand>
        <name>Mg(2+)</name>
        <dbReference type="ChEBI" id="CHEBI:18420"/>
    </ligand>
</feature>
<keyword evidence="5" id="KW-0460">Magnesium</keyword>
<comment type="subunit">
    <text evidence="5">Component of a multi-subunit COQ enzyme complex.</text>
</comment>
<dbReference type="OMA" id="LASRWWD"/>